<accession>H8FU83</accession>
<reference evidence="1 2" key="1">
    <citation type="journal article" date="2012" name="J. Bacteriol.">
        <title>Draft Genome Sequence of the Purple Photosynthetic Bacterium Phaeospirillum molischianum DSM120, a Particularly Versatile Bacterium.</title>
        <authorList>
            <person name="Duquesne K."/>
            <person name="Prima V."/>
            <person name="Ji B."/>
            <person name="Rouy Z."/>
            <person name="Medigue C."/>
            <person name="Talla E."/>
            <person name="Sturgis J.N."/>
        </authorList>
    </citation>
    <scope>NUCLEOTIDE SEQUENCE [LARGE SCALE GENOMIC DNA]</scope>
    <source>
        <strain evidence="2">DSM120</strain>
    </source>
</reference>
<keyword evidence="2" id="KW-1185">Reference proteome</keyword>
<dbReference type="Proteomes" id="UP000004169">
    <property type="component" value="Unassembled WGS sequence"/>
</dbReference>
<name>H8FU83_MAGML</name>
<gene>
    <name evidence="1" type="ORF">PHAMO_30077</name>
</gene>
<dbReference type="STRING" id="1150626.PHAMO_30077"/>
<comment type="caution">
    <text evidence="1">The sequence shown here is derived from an EMBL/GenBank/DDBJ whole genome shotgun (WGS) entry which is preliminary data.</text>
</comment>
<dbReference type="AlphaFoldDB" id="H8FU83"/>
<evidence type="ECO:0000313" key="2">
    <source>
        <dbReference type="Proteomes" id="UP000004169"/>
    </source>
</evidence>
<dbReference type="EMBL" id="CAHP01000023">
    <property type="protein sequence ID" value="CCG41921.1"/>
    <property type="molecule type" value="Genomic_DNA"/>
</dbReference>
<protein>
    <submittedName>
        <fullName evidence="1">Uncharacterized protein</fullName>
    </submittedName>
</protein>
<organism evidence="1 2">
    <name type="scientific">Magnetospirillum molischianum DSM 120</name>
    <dbReference type="NCBI Taxonomy" id="1150626"/>
    <lineage>
        <taxon>Bacteria</taxon>
        <taxon>Pseudomonadati</taxon>
        <taxon>Pseudomonadota</taxon>
        <taxon>Alphaproteobacteria</taxon>
        <taxon>Rhodospirillales</taxon>
        <taxon>Rhodospirillaceae</taxon>
        <taxon>Magnetospirillum</taxon>
    </lineage>
</organism>
<evidence type="ECO:0000313" key="1">
    <source>
        <dbReference type="EMBL" id="CCG41921.1"/>
    </source>
</evidence>
<sequence length="30" mass="3224">MRLDRMNPASRAPSVESLYGISSGTFAPVI</sequence>
<proteinExistence type="predicted"/>